<name>A0AAE1CMT2_9GAST</name>
<evidence type="ECO:0000313" key="3">
    <source>
        <dbReference type="Proteomes" id="UP001283361"/>
    </source>
</evidence>
<feature type="compositionally biased region" description="Basic and acidic residues" evidence="1">
    <location>
        <begin position="719"/>
        <end position="741"/>
    </location>
</feature>
<feature type="compositionally biased region" description="Polar residues" evidence="1">
    <location>
        <begin position="639"/>
        <end position="654"/>
    </location>
</feature>
<protein>
    <submittedName>
        <fullName evidence="2">Uncharacterized protein</fullName>
    </submittedName>
</protein>
<feature type="compositionally biased region" description="Basic and acidic residues" evidence="1">
    <location>
        <begin position="551"/>
        <end position="561"/>
    </location>
</feature>
<feature type="region of interest" description="Disordered" evidence="1">
    <location>
        <begin position="200"/>
        <end position="594"/>
    </location>
</feature>
<feature type="region of interest" description="Disordered" evidence="1">
    <location>
        <begin position="42"/>
        <end position="186"/>
    </location>
</feature>
<feature type="compositionally biased region" description="Basic and acidic residues" evidence="1">
    <location>
        <begin position="770"/>
        <end position="779"/>
    </location>
</feature>
<dbReference type="AlphaFoldDB" id="A0AAE1CMT2"/>
<accession>A0AAE1CMT2</accession>
<feature type="compositionally biased region" description="Low complexity" evidence="1">
    <location>
        <begin position="55"/>
        <end position="66"/>
    </location>
</feature>
<sequence>MDGVEVVHPPATGPEPGASSAVTVAPGKATASQFRNLRTKFEEKDAAAAGQAGRSTSSSLFGSSVSRMKQKFQAGDRAGEAALGPPPRGRGNDRSPENKRKKVSEGQGSALAPALDLKRRSASVESAQSAQHHHPGCTSPPLSPTHSHHVVGGESKPKQGLVGVGNQKAADQGPEPAGLSEPTNHVQRFNYTMALFARMEEETRRAQERDKVARRKISPSRLSITPGGTPSPLLSPSAQENQPFPSPNTDSLQRARRSKSIPQESASELTSSRPLSDSMTQAVILPEPAEDGRIRSQSGPDGADVYADARSQENSYNTSFQKDAGKDSINVSTDFSRSKVPARPSSGASLNSDKGRIVQDAPNVAEDPELRPTSVLPHSSRLEHSMRPSARAQYQQAKSANSSGLSSSAPSSASSSPHSRSQDTGLPARHSSQSVSSSSLPSVSASVSGAEVVTLRANRASKTDSSSNGQSETAKKRLSREEIESALERADTYLANLEAVPDPPPVKKTEYHRPTESTTAAARRRFLYGDTPSSPSPPSSSTSSPSKRRSVGQEEPRKEEPVSSDIMVAHKAGTQQAAAPSSTRSSGGGGSAFDQLNSLLADIADDDATTAGLGVEAEGGERLPPSYHEATEPPPYEVATSTASMLISQRVSQSEEPEAPPASQQGEVNLRPVPVPRRAAPPAPPHPPASRVTPPPPAPEPGSGELVRNLRSQGNRHGIVLDKDSADDLVLPEEHIVHHNQEGAPDAATNNSKSLQTPRLFASFPNHSLCRRERTDGKRGNQSPENEIERLSETS</sequence>
<keyword evidence="3" id="KW-1185">Reference proteome</keyword>
<proteinExistence type="predicted"/>
<evidence type="ECO:0000313" key="2">
    <source>
        <dbReference type="EMBL" id="KAK3717166.1"/>
    </source>
</evidence>
<feature type="region of interest" description="Disordered" evidence="1">
    <location>
        <begin position="1"/>
        <end position="29"/>
    </location>
</feature>
<feature type="compositionally biased region" description="Low complexity" evidence="1">
    <location>
        <begin position="431"/>
        <end position="453"/>
    </location>
</feature>
<feature type="compositionally biased region" description="Low complexity" evidence="1">
    <location>
        <begin position="397"/>
        <end position="419"/>
    </location>
</feature>
<dbReference type="EMBL" id="JAWDGP010007458">
    <property type="protein sequence ID" value="KAK3717166.1"/>
    <property type="molecule type" value="Genomic_DNA"/>
</dbReference>
<gene>
    <name evidence="2" type="ORF">RRG08_010977</name>
</gene>
<dbReference type="Proteomes" id="UP001283361">
    <property type="component" value="Unassembled WGS sequence"/>
</dbReference>
<feature type="compositionally biased region" description="Pro residues" evidence="1">
    <location>
        <begin position="673"/>
        <end position="700"/>
    </location>
</feature>
<feature type="compositionally biased region" description="Polar residues" evidence="1">
    <location>
        <begin position="748"/>
        <end position="757"/>
    </location>
</feature>
<evidence type="ECO:0000256" key="1">
    <source>
        <dbReference type="SAM" id="MobiDB-lite"/>
    </source>
</evidence>
<feature type="compositionally biased region" description="Polar residues" evidence="1">
    <location>
        <begin position="312"/>
        <end position="321"/>
    </location>
</feature>
<feature type="compositionally biased region" description="Polar residues" evidence="1">
    <location>
        <begin position="238"/>
        <end position="252"/>
    </location>
</feature>
<feature type="compositionally biased region" description="Basic and acidic residues" evidence="1">
    <location>
        <begin position="473"/>
        <end position="491"/>
    </location>
</feature>
<comment type="caution">
    <text evidence="2">The sequence shown here is derived from an EMBL/GenBank/DDBJ whole genome shotgun (WGS) entry which is preliminary data.</text>
</comment>
<feature type="compositionally biased region" description="Basic and acidic residues" evidence="1">
    <location>
        <begin position="505"/>
        <end position="515"/>
    </location>
</feature>
<feature type="region of interest" description="Disordered" evidence="1">
    <location>
        <begin position="610"/>
        <end position="795"/>
    </location>
</feature>
<organism evidence="2 3">
    <name type="scientific">Elysia crispata</name>
    <name type="common">lettuce slug</name>
    <dbReference type="NCBI Taxonomy" id="231223"/>
    <lineage>
        <taxon>Eukaryota</taxon>
        <taxon>Metazoa</taxon>
        <taxon>Spiralia</taxon>
        <taxon>Lophotrochozoa</taxon>
        <taxon>Mollusca</taxon>
        <taxon>Gastropoda</taxon>
        <taxon>Heterobranchia</taxon>
        <taxon>Euthyneura</taxon>
        <taxon>Panpulmonata</taxon>
        <taxon>Sacoglossa</taxon>
        <taxon>Placobranchoidea</taxon>
        <taxon>Plakobranchidae</taxon>
        <taxon>Elysia</taxon>
    </lineage>
</organism>
<feature type="compositionally biased region" description="Polar residues" evidence="1">
    <location>
        <begin position="463"/>
        <end position="472"/>
    </location>
</feature>
<reference evidence="2" key="1">
    <citation type="journal article" date="2023" name="G3 (Bethesda)">
        <title>A reference genome for the long-term kleptoplast-retaining sea slug Elysia crispata morphotype clarki.</title>
        <authorList>
            <person name="Eastman K.E."/>
            <person name="Pendleton A.L."/>
            <person name="Shaikh M.A."/>
            <person name="Suttiyut T."/>
            <person name="Ogas R."/>
            <person name="Tomko P."/>
            <person name="Gavelis G."/>
            <person name="Widhalm J.R."/>
            <person name="Wisecaver J.H."/>
        </authorList>
    </citation>
    <scope>NUCLEOTIDE SEQUENCE</scope>
    <source>
        <strain evidence="2">ECLA1</strain>
    </source>
</reference>
<feature type="compositionally biased region" description="Low complexity" evidence="1">
    <location>
        <begin position="225"/>
        <end position="237"/>
    </location>
</feature>
<feature type="compositionally biased region" description="Polar residues" evidence="1">
    <location>
        <begin position="260"/>
        <end position="281"/>
    </location>
</feature>
<feature type="compositionally biased region" description="Basic and acidic residues" evidence="1">
    <location>
        <begin position="200"/>
        <end position="211"/>
    </location>
</feature>